<dbReference type="GO" id="GO:0005815">
    <property type="term" value="C:microtubule organizing center"/>
    <property type="evidence" value="ECO:0007669"/>
    <property type="project" value="UniProtKB-SubCell"/>
</dbReference>
<feature type="coiled-coil region" evidence="4">
    <location>
        <begin position="446"/>
        <end position="515"/>
    </location>
</feature>
<keyword evidence="2" id="KW-0963">Cytoplasm</keyword>
<feature type="compositionally biased region" description="Polar residues" evidence="5">
    <location>
        <begin position="695"/>
        <end position="711"/>
    </location>
</feature>
<feature type="compositionally biased region" description="Acidic residues" evidence="5">
    <location>
        <begin position="989"/>
        <end position="1000"/>
    </location>
</feature>
<feature type="compositionally biased region" description="Basic and acidic residues" evidence="5">
    <location>
        <begin position="234"/>
        <end position="250"/>
    </location>
</feature>
<keyword evidence="4" id="KW-0175">Coiled coil</keyword>
<dbReference type="AlphaFoldDB" id="A0A8H3I7L9"/>
<feature type="compositionally biased region" description="Acidic residues" evidence="5">
    <location>
        <begin position="616"/>
        <end position="625"/>
    </location>
</feature>
<feature type="compositionally biased region" description="Basic and acidic residues" evidence="5">
    <location>
        <begin position="560"/>
        <end position="586"/>
    </location>
</feature>
<dbReference type="InterPro" id="IPR025925">
    <property type="entry name" value="PPC89_CLD"/>
</dbReference>
<keyword evidence="9" id="KW-1185">Reference proteome</keyword>
<evidence type="ECO:0008006" key="10">
    <source>
        <dbReference type="Google" id="ProtNLM"/>
    </source>
</evidence>
<feature type="region of interest" description="Disordered" evidence="5">
    <location>
        <begin position="557"/>
        <end position="586"/>
    </location>
</feature>
<dbReference type="InterPro" id="IPR024957">
    <property type="entry name" value="Cep57_MT-bd_dom"/>
</dbReference>
<comment type="caution">
    <text evidence="8">The sequence shown here is derived from an EMBL/GenBank/DDBJ whole genome shotgun (WGS) entry which is preliminary data.</text>
</comment>
<evidence type="ECO:0000256" key="2">
    <source>
        <dbReference type="ARBA" id="ARBA00022490"/>
    </source>
</evidence>
<feature type="compositionally biased region" description="Polar residues" evidence="5">
    <location>
        <begin position="1"/>
        <end position="11"/>
    </location>
</feature>
<keyword evidence="3" id="KW-0206">Cytoskeleton</keyword>
<feature type="region of interest" description="Disordered" evidence="5">
    <location>
        <begin position="1"/>
        <end position="255"/>
    </location>
</feature>
<sequence length="1023" mass="113678">MTGSTSSQQRAQLIREMSKDMNRTRDSSRSSRLSLDLASPQPTVSDFDPENEAIMSTRQLDNNAQQLPEIRPSAQKYSRFTGPEPDFAINTSAIGRAFPDFSQGGSSSDDDSRSIEIGRGLKKGRNSKAGRLNEYSSNAQLSLDGDSMDFSAPMIGNYEVTGTPPLSQRQSSKKTDEAARGSLRRDTHVRRPSNLQKEITGPSPPPSKTRDYGSGESRKGSGENRRTLSSMHARVRDENERSRLSEERPPTLDLTARNTRFGNVKGQHIASDGVMPTKFTSKQGLLQSLAPTNRQKSQTVATPQGTQQSFMLPDLPNISELVSGIYEDGTPVFSRHGKSRASRFVSASGQIRKGQDYVGVNEIPVPADEQAIFLSLKLLQDKVATLEKTNVEAENAIQDLQQKNRVLEAEKNDMRRVQRSDSALGTTDSDVGNEVGGSQRKLLIEKSRLESSVRALQSQLDNSNRKASTAETILKNITQERDSAISQLGVAYFTIEQLKAENEGLKGENNELKSRLAQSSNGHEKETKKWTAKEEALRRKLDRRTEAVQSAIEETGVQRPELEDKTVHKARHAEGTERNIESSSHKDVNTMFDLRLSRKDVGELSKGGQRTVLIDDSQDTEDSEYEAPNGKGKGQARSSRSAKNAHDDEASQNLTYLSFLESDEIARLRKTLEQERIQRKQRRNRDHQPDDKNDTVTQTSSPETQAKQPQQIFPRKSSMKTLISRSTNRNDATERSLLPGAQPEQNRRHSETSILSIRSRRRGLDAENMTSAFIVPDITIRNPGVDPEPIPELTKEAQDVLTGLAKHDGQHCTVCKRVIRHDEHHEHRASASEAIKIPKPVPVSERMPKPSPNEEDPTIRPAQAPGLALAVVMKGLEDELTHLKIELAQYQALHNGHDPALSKRKRKSVYQKIEILLKAIEVKADQVYALYDVLEGQKQDGREMSEEEVEITLQSVGIIAAGLHLRGGGVDEEQDNEKENPSERQPWDLDSDGESGDDLPWEGIETTAETAKSGFTGRRSSDA</sequence>
<evidence type="ECO:0000256" key="4">
    <source>
        <dbReference type="SAM" id="Coils"/>
    </source>
</evidence>
<dbReference type="EMBL" id="CAJPDR010000042">
    <property type="protein sequence ID" value="CAF9910390.1"/>
    <property type="molecule type" value="Genomic_DNA"/>
</dbReference>
<feature type="compositionally biased region" description="Basic and acidic residues" evidence="5">
    <location>
        <begin position="208"/>
        <end position="226"/>
    </location>
</feature>
<feature type="compositionally biased region" description="Basic and acidic residues" evidence="5">
    <location>
        <begin position="522"/>
        <end position="535"/>
    </location>
</feature>
<organism evidence="8 9">
    <name type="scientific">Alectoria fallacina</name>
    <dbReference type="NCBI Taxonomy" id="1903189"/>
    <lineage>
        <taxon>Eukaryota</taxon>
        <taxon>Fungi</taxon>
        <taxon>Dikarya</taxon>
        <taxon>Ascomycota</taxon>
        <taxon>Pezizomycotina</taxon>
        <taxon>Lecanoromycetes</taxon>
        <taxon>OSLEUM clade</taxon>
        <taxon>Lecanoromycetidae</taxon>
        <taxon>Lecanorales</taxon>
        <taxon>Lecanorineae</taxon>
        <taxon>Parmeliaceae</taxon>
        <taxon>Alectoria</taxon>
    </lineage>
</organism>
<evidence type="ECO:0000256" key="3">
    <source>
        <dbReference type="ARBA" id="ARBA00023212"/>
    </source>
</evidence>
<feature type="compositionally biased region" description="Basic and acidic residues" evidence="5">
    <location>
        <begin position="977"/>
        <end position="987"/>
    </location>
</feature>
<feature type="region of interest" description="Disordered" evidence="5">
    <location>
        <begin position="841"/>
        <end position="860"/>
    </location>
</feature>
<feature type="region of interest" description="Disordered" evidence="5">
    <location>
        <begin position="676"/>
        <end position="759"/>
    </location>
</feature>
<proteinExistence type="predicted"/>
<reference evidence="8" key="1">
    <citation type="submission" date="2021-03" db="EMBL/GenBank/DDBJ databases">
        <authorList>
            <person name="Tagirdzhanova G."/>
        </authorList>
    </citation>
    <scope>NUCLEOTIDE SEQUENCE</scope>
</reference>
<evidence type="ECO:0000259" key="6">
    <source>
        <dbReference type="Pfam" id="PF06657"/>
    </source>
</evidence>
<feature type="compositionally biased region" description="Polar residues" evidence="5">
    <location>
        <begin position="54"/>
        <end position="66"/>
    </location>
</feature>
<dbReference type="OrthoDB" id="76453at2759"/>
<feature type="domain" description="PPC89 centrosome localisation" evidence="7">
    <location>
        <begin position="449"/>
        <end position="513"/>
    </location>
</feature>
<dbReference type="PANTHER" id="PTHR19336">
    <property type="entry name" value="UNCHARACTERIZED DUF1167"/>
    <property type="match status" value="1"/>
</dbReference>
<feature type="region of interest" description="Disordered" evidence="5">
    <location>
        <begin position="968"/>
        <end position="1023"/>
    </location>
</feature>
<dbReference type="Proteomes" id="UP000664203">
    <property type="component" value="Unassembled WGS sequence"/>
</dbReference>
<feature type="region of interest" description="Disordered" evidence="5">
    <location>
        <begin position="607"/>
        <end position="649"/>
    </location>
</feature>
<feature type="compositionally biased region" description="Polar residues" evidence="5">
    <location>
        <begin position="420"/>
        <end position="430"/>
    </location>
</feature>
<feature type="compositionally biased region" description="Basic and acidic residues" evidence="5">
    <location>
        <begin position="16"/>
        <end position="29"/>
    </location>
</feature>
<evidence type="ECO:0000256" key="1">
    <source>
        <dbReference type="ARBA" id="ARBA00004267"/>
    </source>
</evidence>
<dbReference type="GO" id="GO:0008017">
    <property type="term" value="F:microtubule binding"/>
    <property type="evidence" value="ECO:0007669"/>
    <property type="project" value="InterPro"/>
</dbReference>
<evidence type="ECO:0000313" key="9">
    <source>
        <dbReference type="Proteomes" id="UP000664203"/>
    </source>
</evidence>
<dbReference type="Pfam" id="PF06657">
    <property type="entry name" value="Cep57_MT_bd"/>
    <property type="match status" value="1"/>
</dbReference>
<dbReference type="Pfam" id="PF14197">
    <property type="entry name" value="Cep57_CLD_2"/>
    <property type="match status" value="1"/>
</dbReference>
<feature type="compositionally biased region" description="Basic and acidic residues" evidence="5">
    <location>
        <begin position="173"/>
        <end position="186"/>
    </location>
</feature>
<feature type="region of interest" description="Disordered" evidence="5">
    <location>
        <begin position="516"/>
        <end position="535"/>
    </location>
</feature>
<evidence type="ECO:0000313" key="8">
    <source>
        <dbReference type="EMBL" id="CAF9910390.1"/>
    </source>
</evidence>
<feature type="domain" description="Cep57 centrosome microtubule-binding" evidence="6">
    <location>
        <begin position="857"/>
        <end position="933"/>
    </location>
</feature>
<feature type="compositionally biased region" description="Polar residues" evidence="5">
    <location>
        <begin position="719"/>
        <end position="730"/>
    </location>
</feature>
<evidence type="ECO:0000256" key="5">
    <source>
        <dbReference type="SAM" id="MobiDB-lite"/>
    </source>
</evidence>
<accession>A0A8H3I7L9</accession>
<dbReference type="InterPro" id="IPR051756">
    <property type="entry name" value="Centrosomal_MT-associated"/>
</dbReference>
<name>A0A8H3I7L9_9LECA</name>
<feature type="region of interest" description="Disordered" evidence="5">
    <location>
        <begin position="414"/>
        <end position="435"/>
    </location>
</feature>
<evidence type="ECO:0000259" key="7">
    <source>
        <dbReference type="Pfam" id="PF14197"/>
    </source>
</evidence>
<comment type="subcellular location">
    <subcellularLocation>
        <location evidence="1">Cytoplasm</location>
        <location evidence="1">Cytoskeleton</location>
        <location evidence="1">Microtubule organizing center</location>
    </subcellularLocation>
</comment>
<gene>
    <name evidence="8" type="ORF">ALECFALPRED_006584</name>
</gene>
<protein>
    <recommendedName>
        <fullName evidence="10">Cep57 centrosome microtubule-binding domain-containing protein</fullName>
    </recommendedName>
</protein>
<dbReference type="PANTHER" id="PTHR19336:SF9">
    <property type="entry name" value="SPINDLE POLE BODY PROTEIN PPC89"/>
    <property type="match status" value="1"/>
</dbReference>